<protein>
    <submittedName>
        <fullName evidence="1">Uncharacterized protein</fullName>
    </submittedName>
</protein>
<dbReference type="STRING" id="133383.A0A1R0H503"/>
<sequence>MFVRRIKKEIRPEDLRLKTLADFGYHLNLDGMKHEERGAVDRQVIKMLVKDFNLKSIRIPKTATEKDPSCLIYCT</sequence>
<name>A0A1R0H503_9FUNG</name>
<organism evidence="1 2">
    <name type="scientific">Smittium mucronatum</name>
    <dbReference type="NCBI Taxonomy" id="133383"/>
    <lineage>
        <taxon>Eukaryota</taxon>
        <taxon>Fungi</taxon>
        <taxon>Fungi incertae sedis</taxon>
        <taxon>Zoopagomycota</taxon>
        <taxon>Kickxellomycotina</taxon>
        <taxon>Harpellomycetes</taxon>
        <taxon>Harpellales</taxon>
        <taxon>Legeriomycetaceae</taxon>
        <taxon>Smittium</taxon>
    </lineage>
</organism>
<dbReference type="EMBL" id="LSSL01000583">
    <property type="protein sequence ID" value="OLY84203.1"/>
    <property type="molecule type" value="Genomic_DNA"/>
</dbReference>
<proteinExistence type="predicted"/>
<evidence type="ECO:0000313" key="1">
    <source>
        <dbReference type="EMBL" id="OLY84203.1"/>
    </source>
</evidence>
<gene>
    <name evidence="1" type="ORF">AYI68_g1636</name>
</gene>
<accession>A0A1R0H503</accession>
<dbReference type="AlphaFoldDB" id="A0A1R0H503"/>
<evidence type="ECO:0000313" key="2">
    <source>
        <dbReference type="Proteomes" id="UP000187455"/>
    </source>
</evidence>
<reference evidence="1 2" key="1">
    <citation type="journal article" date="2016" name="Mol. Biol. Evol.">
        <title>Genome-Wide Survey of Gut Fungi (Harpellales) Reveals the First Horizontally Transferred Ubiquitin Gene from a Mosquito Host.</title>
        <authorList>
            <person name="Wang Y."/>
            <person name="White M.M."/>
            <person name="Kvist S."/>
            <person name="Moncalvo J.M."/>
        </authorList>
    </citation>
    <scope>NUCLEOTIDE SEQUENCE [LARGE SCALE GENOMIC DNA]</scope>
    <source>
        <strain evidence="1 2">ALG-7-W6</strain>
    </source>
</reference>
<dbReference type="Proteomes" id="UP000187455">
    <property type="component" value="Unassembled WGS sequence"/>
</dbReference>
<keyword evidence="2" id="KW-1185">Reference proteome</keyword>
<dbReference type="OrthoDB" id="421951at2759"/>
<comment type="caution">
    <text evidence="1">The sequence shown here is derived from an EMBL/GenBank/DDBJ whole genome shotgun (WGS) entry which is preliminary data.</text>
</comment>